<dbReference type="EMBL" id="JN093097">
    <property type="protein sequence ID" value="AET25302.1"/>
    <property type="molecule type" value="Genomic_DNA"/>
</dbReference>
<proteinExistence type="predicted"/>
<protein>
    <submittedName>
        <fullName evidence="3">Uncharacterized protein</fullName>
    </submittedName>
</protein>
<reference evidence="3" key="2">
    <citation type="journal article" date="2010" name="Mol. Plant Microbe Interact.">
        <title>Rhodococcus fascians impacts plant development through the dynamic fas-mediated production of a cytokinin mix.</title>
        <authorList>
            <person name="Pertry I."/>
            <person name="Vaclavikova K."/>
            <person name="Gemrotova M."/>
            <person name="Spichal L."/>
            <person name="Galuszka P."/>
            <person name="Depuydt S."/>
            <person name="Temmerman W."/>
            <person name="Stes E."/>
            <person name="De Keyser A."/>
            <person name="Riefler M."/>
            <person name="Biondi S."/>
            <person name="Novak O."/>
            <person name="Schmulling T."/>
            <person name="Strnad M."/>
            <person name="Tarkowski P."/>
            <person name="Holsters M."/>
            <person name="Vereecke D."/>
        </authorList>
    </citation>
    <scope>NUCLEOTIDE SEQUENCE</scope>
    <source>
        <strain evidence="3">D188</strain>
        <plasmid evidence="3">pFiD188</plasmid>
    </source>
</reference>
<sequence length="210" mass="22438">MLAPGPSPALGAPGTFSLLSPSELRVRWVVSWRIGLVGGSTKPRRRRLLLLSAFSPDERTDHPTSEKCRGVSNMRVLVRIDGRNHVPASSSGSSRYCVVAVARGVAGVLAVFAAFAGLAWAALLRRTDDAAIDGDPRRVAMVFAVSSVACAVATGIEWLLRRRSGATDAKPVHRARPPREAASRHHRTVNSNSRAAGEFDRPERLAGATS</sequence>
<dbReference type="AlphaFoldDB" id="G8JZ31"/>
<reference evidence="3" key="1">
    <citation type="journal article" date="2009" name="Proc. Natl. Acad. Sci. U.S.A.">
        <title>Identification of Rhodococcus fascians cytokinins and their modus operandi to reshape the plant.</title>
        <authorList>
            <person name="Pertry I."/>
            <person name="Vaclavikova K."/>
            <person name="Depuydt S."/>
            <person name="Galuszka P."/>
            <person name="Spichal L."/>
            <person name="Temmerman W."/>
            <person name="Stes E."/>
            <person name="Schmulling T."/>
            <person name="Kakimoto T."/>
            <person name="Van Montagu M.C."/>
            <person name="Strnad M."/>
            <person name="Holsters M."/>
            <person name="Tarkowski P."/>
            <person name="Vereecke D."/>
        </authorList>
    </citation>
    <scope>NUCLEOTIDE SEQUENCE</scope>
    <source>
        <strain evidence="3">D188</strain>
        <plasmid evidence="3">pFiD188</plasmid>
    </source>
</reference>
<keyword evidence="2" id="KW-1133">Transmembrane helix</keyword>
<reference evidence="3" key="3">
    <citation type="journal article" date="2011" name="Annu. Rev. Phytopathol.">
        <title>A successful bacterial coup d'etat: how Rhodococcus fascians redirects plant development.</title>
        <authorList>
            <person name="Stes E."/>
            <person name="Vandeputte O.M."/>
            <person name="El Jaziri M."/>
            <person name="Holsters M."/>
            <person name="Vereecke D."/>
        </authorList>
    </citation>
    <scope>NUCLEOTIDE SEQUENCE</scope>
    <source>
        <strain evidence="3">D188</strain>
        <plasmid evidence="3">pFiD188</plasmid>
    </source>
</reference>
<keyword evidence="2" id="KW-0812">Transmembrane</keyword>
<evidence type="ECO:0000256" key="2">
    <source>
        <dbReference type="SAM" id="Phobius"/>
    </source>
</evidence>
<feature type="transmembrane region" description="Helical" evidence="2">
    <location>
        <begin position="96"/>
        <end position="120"/>
    </location>
</feature>
<accession>G8JZ31</accession>
<name>G8JZ31_RHOFA</name>
<feature type="region of interest" description="Disordered" evidence="1">
    <location>
        <begin position="167"/>
        <end position="210"/>
    </location>
</feature>
<geneLocation type="plasmid" evidence="3">
    <name>pFiD188</name>
</geneLocation>
<keyword evidence="3" id="KW-0614">Plasmid</keyword>
<evidence type="ECO:0000256" key="1">
    <source>
        <dbReference type="SAM" id="MobiDB-lite"/>
    </source>
</evidence>
<feature type="transmembrane region" description="Helical" evidence="2">
    <location>
        <begin position="140"/>
        <end position="160"/>
    </location>
</feature>
<reference evidence="3" key="4">
    <citation type="submission" date="2011-06" db="EMBL/GenBank/DDBJ databases">
        <authorList>
            <person name="Vereecke D.M."/>
        </authorList>
    </citation>
    <scope>NUCLEOTIDE SEQUENCE</scope>
    <source>
        <strain evidence="3">D188</strain>
        <plasmid evidence="3">pFiD188</plasmid>
    </source>
</reference>
<keyword evidence="2" id="KW-0472">Membrane</keyword>
<gene>
    <name evidence="3" type="ORF">pFi_166</name>
</gene>
<reference evidence="3" key="5">
    <citation type="journal article" date="2012" name="Mol. Plant Microbe Interact.">
        <title>pFiD188, the linear virulence plasmid of Rhodococcus fascians D188.</title>
        <authorList>
            <person name="Francis I."/>
            <person name="De Keyser A."/>
            <person name="De Backer P."/>
            <person name="Simon-Mateo C."/>
            <person name="Kalkus J."/>
            <person name="Pertry I."/>
            <person name="Ardiles-Diaz W."/>
            <person name="De Rycke R."/>
            <person name="Vandeputte O.M."/>
            <person name="El Jaziri M."/>
            <person name="Holsters M."/>
            <person name="Vereecke D."/>
        </authorList>
    </citation>
    <scope>NUCLEOTIDE SEQUENCE</scope>
    <source>
        <strain evidence="3">D188</strain>
        <plasmid evidence="3">pFiD188</plasmid>
    </source>
</reference>
<organism evidence="3">
    <name type="scientific">Rhodococcoides fascians D188</name>
    <dbReference type="NCBI Taxonomy" id="1051973"/>
    <lineage>
        <taxon>Bacteria</taxon>
        <taxon>Bacillati</taxon>
        <taxon>Actinomycetota</taxon>
        <taxon>Actinomycetes</taxon>
        <taxon>Mycobacteriales</taxon>
        <taxon>Nocardiaceae</taxon>
        <taxon>Rhodococcoides</taxon>
    </lineage>
</organism>
<evidence type="ECO:0000313" key="3">
    <source>
        <dbReference type="EMBL" id="AET25302.1"/>
    </source>
</evidence>